<keyword evidence="4" id="KW-0408">Iron</keyword>
<dbReference type="RefSeq" id="WP_165907678.1">
    <property type="nucleotide sequence ID" value="NZ_SLUN01000001.1"/>
</dbReference>
<dbReference type="Pfam" id="PF04055">
    <property type="entry name" value="Radical_SAM"/>
    <property type="match status" value="1"/>
</dbReference>
<dbReference type="NCBIfam" id="TIGR04085">
    <property type="entry name" value="rSAM_more_4Fe4S"/>
    <property type="match status" value="1"/>
</dbReference>
<dbReference type="InterPro" id="IPR013785">
    <property type="entry name" value="Aldolase_TIM"/>
</dbReference>
<evidence type="ECO:0000256" key="6">
    <source>
        <dbReference type="ARBA" id="ARBA00023601"/>
    </source>
</evidence>
<dbReference type="InterPro" id="IPR007197">
    <property type="entry name" value="rSAM"/>
</dbReference>
<dbReference type="InterPro" id="IPR023867">
    <property type="entry name" value="Sulphatase_maturase_rSAM"/>
</dbReference>
<evidence type="ECO:0000256" key="4">
    <source>
        <dbReference type="ARBA" id="ARBA00023004"/>
    </source>
</evidence>
<keyword evidence="3" id="KW-0479">Metal-binding</keyword>
<dbReference type="AlphaFoldDB" id="A0A4V2QGQ8"/>
<reference evidence="8 9" key="1">
    <citation type="submission" date="2019-03" db="EMBL/GenBank/DDBJ databases">
        <title>Genomic Encyclopedia of Type Strains, Phase IV (KMG-IV): sequencing the most valuable type-strain genomes for metagenomic binning, comparative biology and taxonomic classification.</title>
        <authorList>
            <person name="Goeker M."/>
        </authorList>
    </citation>
    <scope>NUCLEOTIDE SEQUENCE [LARGE SCALE GENOMIC DNA]</scope>
    <source>
        <strain evidence="8 9">LX-B</strain>
    </source>
</reference>
<comment type="similarity">
    <text evidence="6">Belongs to the radical SAM superfamily. Anaerobic sulfatase-maturating enzyme family.</text>
</comment>
<keyword evidence="5" id="KW-0411">Iron-sulfur</keyword>
<protein>
    <submittedName>
        <fullName evidence="8">Radical SAM protein with 4Fe4S-binding SPASM domain</fullName>
    </submittedName>
</protein>
<evidence type="ECO:0000256" key="1">
    <source>
        <dbReference type="ARBA" id="ARBA00001966"/>
    </source>
</evidence>
<dbReference type="CDD" id="cd01335">
    <property type="entry name" value="Radical_SAM"/>
    <property type="match status" value="1"/>
</dbReference>
<evidence type="ECO:0000313" key="8">
    <source>
        <dbReference type="EMBL" id="TCL76807.1"/>
    </source>
</evidence>
<keyword evidence="2" id="KW-0949">S-adenosyl-L-methionine</keyword>
<evidence type="ECO:0000259" key="7">
    <source>
        <dbReference type="Pfam" id="PF04055"/>
    </source>
</evidence>
<dbReference type="EMBL" id="SLUN01000001">
    <property type="protein sequence ID" value="TCL76807.1"/>
    <property type="molecule type" value="Genomic_DNA"/>
</dbReference>
<feature type="domain" description="Radical SAM core" evidence="7">
    <location>
        <begin position="12"/>
        <end position="111"/>
    </location>
</feature>
<proteinExistence type="inferred from homology"/>
<accession>A0A4V2QGQ8</accession>
<comment type="caution">
    <text evidence="8">The sequence shown here is derived from an EMBL/GenBank/DDBJ whole genome shotgun (WGS) entry which is preliminary data.</text>
</comment>
<dbReference type="SUPFAM" id="SSF102114">
    <property type="entry name" value="Radical SAM enzymes"/>
    <property type="match status" value="1"/>
</dbReference>
<dbReference type="Gene3D" id="3.20.20.70">
    <property type="entry name" value="Aldolase class I"/>
    <property type="match status" value="1"/>
</dbReference>
<dbReference type="GO" id="GO:0046872">
    <property type="term" value="F:metal ion binding"/>
    <property type="evidence" value="ECO:0007669"/>
    <property type="project" value="UniProtKB-KW"/>
</dbReference>
<evidence type="ECO:0000313" key="9">
    <source>
        <dbReference type="Proteomes" id="UP000295008"/>
    </source>
</evidence>
<evidence type="ECO:0000256" key="5">
    <source>
        <dbReference type="ARBA" id="ARBA00023014"/>
    </source>
</evidence>
<organism evidence="8 9">
    <name type="scientific">Hydrogenispora ethanolica</name>
    <dbReference type="NCBI Taxonomy" id="1082276"/>
    <lineage>
        <taxon>Bacteria</taxon>
        <taxon>Bacillati</taxon>
        <taxon>Bacillota</taxon>
        <taxon>Hydrogenispora</taxon>
    </lineage>
</organism>
<dbReference type="Proteomes" id="UP000295008">
    <property type="component" value="Unassembled WGS sequence"/>
</dbReference>
<evidence type="ECO:0000256" key="3">
    <source>
        <dbReference type="ARBA" id="ARBA00022723"/>
    </source>
</evidence>
<dbReference type="SFLD" id="SFLDS00029">
    <property type="entry name" value="Radical_SAM"/>
    <property type="match status" value="1"/>
</dbReference>
<dbReference type="PANTHER" id="PTHR43273">
    <property type="entry name" value="ANAEROBIC SULFATASE-MATURATING ENZYME HOMOLOG ASLB-RELATED"/>
    <property type="match status" value="1"/>
</dbReference>
<dbReference type="InterPro" id="IPR058240">
    <property type="entry name" value="rSAM_sf"/>
</dbReference>
<keyword evidence="9" id="KW-1185">Reference proteome</keyword>
<name>A0A4V2QGQ8_HYDET</name>
<comment type="cofactor">
    <cofactor evidence="1">
        <name>[4Fe-4S] cluster</name>
        <dbReference type="ChEBI" id="CHEBI:49883"/>
    </cofactor>
</comment>
<dbReference type="SFLD" id="SFLDG01067">
    <property type="entry name" value="SPASM/twitch_domain_containing"/>
    <property type="match status" value="1"/>
</dbReference>
<sequence length="347" mass="40584">MPILKYYLIFDRKCNLSCVYCAQGKDKTHCRVCEKIAPKKVAQYFPEPNGVRYKVVFYGGEAFIYFDYMMEIAREIKQRNPFAELGVATNGTLLTLERAKLLNEIGITLIMSHDAYAFEETRGVPDFLKYNPEPFLAVNDKKIVSTISVKNWNYYQIWDYFENFRVKHGLTKRIMIKFCHLKDIDGYTDTSLMLYQHKEWEAMLDKAMHNLEITIRDGTFDSYEYDRYQFIIGKIYSRMIKTELAAWCGTEDDFLNIDVEGNLYDCHNCHNPVGHITTGPIKIMNSFKDTEECQRCPILKICGGGCIKAVSEKRKYFCYVMLQEYTKLLNMLQRVVDYKNIQGGVLQ</sequence>
<dbReference type="PANTHER" id="PTHR43273:SF3">
    <property type="entry name" value="ANAEROBIC SULFATASE-MATURATING ENZYME HOMOLOG ASLB-RELATED"/>
    <property type="match status" value="1"/>
</dbReference>
<dbReference type="GO" id="GO:0016491">
    <property type="term" value="F:oxidoreductase activity"/>
    <property type="evidence" value="ECO:0007669"/>
    <property type="project" value="InterPro"/>
</dbReference>
<dbReference type="InterPro" id="IPR023885">
    <property type="entry name" value="4Fe4S-binding_SPASM_dom"/>
</dbReference>
<gene>
    <name evidence="8" type="ORF">EDC14_100189</name>
</gene>
<dbReference type="GO" id="GO:0051536">
    <property type="term" value="F:iron-sulfur cluster binding"/>
    <property type="evidence" value="ECO:0007669"/>
    <property type="project" value="UniProtKB-KW"/>
</dbReference>
<evidence type="ECO:0000256" key="2">
    <source>
        <dbReference type="ARBA" id="ARBA00022691"/>
    </source>
</evidence>